<protein>
    <submittedName>
        <fullName evidence="4">Beta-lactamase/transpeptidase-like protein</fullName>
    </submittedName>
</protein>
<evidence type="ECO:0000313" key="5">
    <source>
        <dbReference type="Proteomes" id="UP000193986"/>
    </source>
</evidence>
<sequence>MLLSSLILTLMGVVDFNSSFPQRIFSSSRPQGPLLSATLTSRLEHLRKKYGIAGINLSLSASPKYTGEDWANETLHLGHATASGDVVTADTLWGIASISKIFVVLAIGMLINNGTALPSGEELDWSTKIKDIMPEWKLMDEYASDHTDLIDLMNMRSGLPRHDFANGIITPSEVISRLRYFRPSSELRQNFQYNNWHYVTLSHIVPTLTGVPYINYVSEHIFKPLNMTQTTYNATEALLGGHRTESWFHDGVNATECAQHWKGLDNLDKSCIGQTKSIGWWTDSDQVFMAGPGGLIMSGRDMVKWLSELLSPRVIPSNVLAKATRPLTTRQPSPYPGWSALDYGLGQWVFSFRGHEVHGHTGGLPGQYSVTWRAPERGIALFIANNDEGHGELVNNVMASVIFDELLGLEPRDWESIILEKALSQVPNTQTPPKHTRESPKVDQVAGRYTAEGYGHVDLIPLLLPAELKMGIHLNTSQIATEVQNSLDAALPLRDILPPLLESYPHLLSKSTNMTLYYAITSKLLYTHLIFSPFDGPIYNWTAVLLKPVLDKAGQPTDEVIFSHPETGSAVFVEGSEGGFGMFGDYWGQGAALPGSRITEVNVKDQCEVWYARA</sequence>
<keyword evidence="5" id="KW-1185">Reference proteome</keyword>
<dbReference type="InParanoid" id="A0A1Y2BJX6"/>
<accession>A0A1Y2BJX6</accession>
<gene>
    <name evidence="4" type="ORF">BCR39DRAFT_516547</name>
</gene>
<feature type="signal peptide" evidence="2">
    <location>
        <begin position="1"/>
        <end position="16"/>
    </location>
</feature>
<name>A0A1Y2BJX6_9TREE</name>
<evidence type="ECO:0000313" key="4">
    <source>
        <dbReference type="EMBL" id="ORY35068.1"/>
    </source>
</evidence>
<dbReference type="Gene3D" id="3.40.710.10">
    <property type="entry name" value="DD-peptidase/beta-lactamase superfamily"/>
    <property type="match status" value="1"/>
</dbReference>
<proteinExistence type="inferred from homology"/>
<dbReference type="InterPro" id="IPR012338">
    <property type="entry name" value="Beta-lactam/transpept-like"/>
</dbReference>
<evidence type="ECO:0000256" key="2">
    <source>
        <dbReference type="SAM" id="SignalP"/>
    </source>
</evidence>
<dbReference type="Pfam" id="PF00144">
    <property type="entry name" value="Beta-lactamase"/>
    <property type="match status" value="1"/>
</dbReference>
<reference evidence="4 5" key="1">
    <citation type="submission" date="2016-07" db="EMBL/GenBank/DDBJ databases">
        <title>Pervasive Adenine N6-methylation of Active Genes in Fungi.</title>
        <authorList>
            <consortium name="DOE Joint Genome Institute"/>
            <person name="Mondo S.J."/>
            <person name="Dannebaum R.O."/>
            <person name="Kuo R.C."/>
            <person name="Labutti K."/>
            <person name="Haridas S."/>
            <person name="Kuo A."/>
            <person name="Salamov A."/>
            <person name="Ahrendt S.R."/>
            <person name="Lipzen A."/>
            <person name="Sullivan W."/>
            <person name="Andreopoulos W.B."/>
            <person name="Clum A."/>
            <person name="Lindquist E."/>
            <person name="Daum C."/>
            <person name="Ramamoorthy G.K."/>
            <person name="Gryganskyi A."/>
            <person name="Culley D."/>
            <person name="Magnuson J.K."/>
            <person name="James T.Y."/>
            <person name="O'Malley M.A."/>
            <person name="Stajich J.E."/>
            <person name="Spatafora J.W."/>
            <person name="Visel A."/>
            <person name="Grigoriev I.V."/>
        </authorList>
    </citation>
    <scope>NUCLEOTIDE SEQUENCE [LARGE SCALE GENOMIC DNA]</scope>
    <source>
        <strain evidence="4 5">68-887.2</strain>
    </source>
</reference>
<comment type="similarity">
    <text evidence="1">Belongs to the peptidase S12 family.</text>
</comment>
<feature type="domain" description="Beta-lactamase-related" evidence="3">
    <location>
        <begin position="43"/>
        <end position="389"/>
    </location>
</feature>
<dbReference type="PANTHER" id="PTHR46825">
    <property type="entry name" value="D-ALANYL-D-ALANINE-CARBOXYPEPTIDASE/ENDOPEPTIDASE AMPH"/>
    <property type="match status" value="1"/>
</dbReference>
<organism evidence="4 5">
    <name type="scientific">Naematelia encephala</name>
    <dbReference type="NCBI Taxonomy" id="71784"/>
    <lineage>
        <taxon>Eukaryota</taxon>
        <taxon>Fungi</taxon>
        <taxon>Dikarya</taxon>
        <taxon>Basidiomycota</taxon>
        <taxon>Agaricomycotina</taxon>
        <taxon>Tremellomycetes</taxon>
        <taxon>Tremellales</taxon>
        <taxon>Naemateliaceae</taxon>
        <taxon>Naematelia</taxon>
    </lineage>
</organism>
<dbReference type="InterPro" id="IPR050491">
    <property type="entry name" value="AmpC-like"/>
</dbReference>
<evidence type="ECO:0000256" key="1">
    <source>
        <dbReference type="ARBA" id="ARBA00038215"/>
    </source>
</evidence>
<dbReference type="SUPFAM" id="SSF56601">
    <property type="entry name" value="beta-lactamase/transpeptidase-like"/>
    <property type="match status" value="1"/>
</dbReference>
<evidence type="ECO:0000259" key="3">
    <source>
        <dbReference type="Pfam" id="PF00144"/>
    </source>
</evidence>
<keyword evidence="2" id="KW-0732">Signal</keyword>
<dbReference type="PANTHER" id="PTHR46825:SF15">
    <property type="entry name" value="BETA-LACTAMASE-RELATED DOMAIN-CONTAINING PROTEIN"/>
    <property type="match status" value="1"/>
</dbReference>
<dbReference type="STRING" id="71784.A0A1Y2BJX6"/>
<dbReference type="EMBL" id="MCFC01000002">
    <property type="protein sequence ID" value="ORY35068.1"/>
    <property type="molecule type" value="Genomic_DNA"/>
</dbReference>
<dbReference type="OrthoDB" id="5946976at2759"/>
<dbReference type="Proteomes" id="UP000193986">
    <property type="component" value="Unassembled WGS sequence"/>
</dbReference>
<dbReference type="InterPro" id="IPR001466">
    <property type="entry name" value="Beta-lactam-related"/>
</dbReference>
<dbReference type="AlphaFoldDB" id="A0A1Y2BJX6"/>
<comment type="caution">
    <text evidence="4">The sequence shown here is derived from an EMBL/GenBank/DDBJ whole genome shotgun (WGS) entry which is preliminary data.</text>
</comment>
<feature type="chain" id="PRO_5012914767" evidence="2">
    <location>
        <begin position="17"/>
        <end position="614"/>
    </location>
</feature>